<evidence type="ECO:0000313" key="3">
    <source>
        <dbReference type="Proteomes" id="UP000799753"/>
    </source>
</evidence>
<feature type="region of interest" description="Disordered" evidence="1">
    <location>
        <begin position="1"/>
        <end position="46"/>
    </location>
</feature>
<sequence length="207" mass="22893">MSFSSTSTFGSAPVSAGSATSGSSPPNSSPPHSCSDQICPSPPAASPDYKRLERILLSLINLTRDTYSPRKRRSTTMTHARRYDQYTRVYARLTSFFGKFGGCDFVGEGTWGFVLEMGVLLRLVEVGLGVAHRAVQGMPELEKVGECEKKQGEKKAVMVVEAEERKTVERRVNTDVEWLIFKDAELDCERLPWNLDPIGADVEVQTV</sequence>
<accession>A0A6A6SA39</accession>
<dbReference type="Proteomes" id="UP000799753">
    <property type="component" value="Unassembled WGS sequence"/>
</dbReference>
<dbReference type="EMBL" id="MU006780">
    <property type="protein sequence ID" value="KAF2643593.1"/>
    <property type="molecule type" value="Genomic_DNA"/>
</dbReference>
<keyword evidence="3" id="KW-1185">Reference proteome</keyword>
<dbReference type="AlphaFoldDB" id="A0A6A6SA39"/>
<evidence type="ECO:0000313" key="2">
    <source>
        <dbReference type="EMBL" id="KAF2643593.1"/>
    </source>
</evidence>
<protein>
    <submittedName>
        <fullName evidence="2">Uncharacterized protein</fullName>
    </submittedName>
</protein>
<proteinExistence type="predicted"/>
<evidence type="ECO:0000256" key="1">
    <source>
        <dbReference type="SAM" id="MobiDB-lite"/>
    </source>
</evidence>
<dbReference type="OrthoDB" id="3740279at2759"/>
<reference evidence="2" key="1">
    <citation type="journal article" date="2020" name="Stud. Mycol.">
        <title>101 Dothideomycetes genomes: a test case for predicting lifestyles and emergence of pathogens.</title>
        <authorList>
            <person name="Haridas S."/>
            <person name="Albert R."/>
            <person name="Binder M."/>
            <person name="Bloem J."/>
            <person name="Labutti K."/>
            <person name="Salamov A."/>
            <person name="Andreopoulos B."/>
            <person name="Baker S."/>
            <person name="Barry K."/>
            <person name="Bills G."/>
            <person name="Bluhm B."/>
            <person name="Cannon C."/>
            <person name="Castanera R."/>
            <person name="Culley D."/>
            <person name="Daum C."/>
            <person name="Ezra D."/>
            <person name="Gonzalez J."/>
            <person name="Henrissat B."/>
            <person name="Kuo A."/>
            <person name="Liang C."/>
            <person name="Lipzen A."/>
            <person name="Lutzoni F."/>
            <person name="Magnuson J."/>
            <person name="Mondo S."/>
            <person name="Nolan M."/>
            <person name="Ohm R."/>
            <person name="Pangilinan J."/>
            <person name="Park H.-J."/>
            <person name="Ramirez L."/>
            <person name="Alfaro M."/>
            <person name="Sun H."/>
            <person name="Tritt A."/>
            <person name="Yoshinaga Y."/>
            <person name="Zwiers L.-H."/>
            <person name="Turgeon B."/>
            <person name="Goodwin S."/>
            <person name="Spatafora J."/>
            <person name="Crous P."/>
            <person name="Grigoriev I."/>
        </authorList>
    </citation>
    <scope>NUCLEOTIDE SEQUENCE</scope>
    <source>
        <strain evidence="2">CBS 473.64</strain>
    </source>
</reference>
<gene>
    <name evidence="2" type="ORF">P280DRAFT_515986</name>
</gene>
<organism evidence="2 3">
    <name type="scientific">Massarina eburnea CBS 473.64</name>
    <dbReference type="NCBI Taxonomy" id="1395130"/>
    <lineage>
        <taxon>Eukaryota</taxon>
        <taxon>Fungi</taxon>
        <taxon>Dikarya</taxon>
        <taxon>Ascomycota</taxon>
        <taxon>Pezizomycotina</taxon>
        <taxon>Dothideomycetes</taxon>
        <taxon>Pleosporomycetidae</taxon>
        <taxon>Pleosporales</taxon>
        <taxon>Massarineae</taxon>
        <taxon>Massarinaceae</taxon>
        <taxon>Massarina</taxon>
    </lineage>
</organism>
<name>A0A6A6SA39_9PLEO</name>
<feature type="compositionally biased region" description="Low complexity" evidence="1">
    <location>
        <begin position="10"/>
        <end position="35"/>
    </location>
</feature>